<evidence type="ECO:0000313" key="1">
    <source>
        <dbReference type="EMBL" id="KAF2198579.1"/>
    </source>
</evidence>
<reference evidence="1" key="1">
    <citation type="journal article" date="2020" name="Stud. Mycol.">
        <title>101 Dothideomycetes genomes: a test case for predicting lifestyles and emergence of pathogens.</title>
        <authorList>
            <person name="Haridas S."/>
            <person name="Albert R."/>
            <person name="Binder M."/>
            <person name="Bloem J."/>
            <person name="Labutti K."/>
            <person name="Salamov A."/>
            <person name="Andreopoulos B."/>
            <person name="Baker S."/>
            <person name="Barry K."/>
            <person name="Bills G."/>
            <person name="Bluhm B."/>
            <person name="Cannon C."/>
            <person name="Castanera R."/>
            <person name="Culley D."/>
            <person name="Daum C."/>
            <person name="Ezra D."/>
            <person name="Gonzalez J."/>
            <person name="Henrissat B."/>
            <person name="Kuo A."/>
            <person name="Liang C."/>
            <person name="Lipzen A."/>
            <person name="Lutzoni F."/>
            <person name="Magnuson J."/>
            <person name="Mondo S."/>
            <person name="Nolan M."/>
            <person name="Ohm R."/>
            <person name="Pangilinan J."/>
            <person name="Park H.-J."/>
            <person name="Ramirez L."/>
            <person name="Alfaro M."/>
            <person name="Sun H."/>
            <person name="Tritt A."/>
            <person name="Yoshinaga Y."/>
            <person name="Zwiers L.-H."/>
            <person name="Turgeon B."/>
            <person name="Goodwin S."/>
            <person name="Spatafora J."/>
            <person name="Crous P."/>
            <person name="Grigoriev I."/>
        </authorList>
    </citation>
    <scope>NUCLEOTIDE SEQUENCE</scope>
    <source>
        <strain evidence="1">ATCC 74209</strain>
    </source>
</reference>
<dbReference type="OrthoDB" id="5377405at2759"/>
<dbReference type="EMBL" id="ML994132">
    <property type="protein sequence ID" value="KAF2198579.1"/>
    <property type="molecule type" value="Genomic_DNA"/>
</dbReference>
<dbReference type="AlphaFoldDB" id="A0A9P4MMR4"/>
<protein>
    <recommendedName>
        <fullName evidence="3">TLDc domain-containing protein</fullName>
    </recommendedName>
</protein>
<sequence length="545" mass="61614">MDDESAQEYINKWVEQGLMSPPAILTTLHFRMQSQVDPHTLPMGLSKTFQRLSTAPQNNSNNDIPTANEESLVAFLADASAIPASLAPASRLIYQMIHHLSHSPFPPSDPSTPRPLTLPEFQRGIFWLLPDQANLFIDQGSSSRTRTPADHCRMLFQSLATKTASNSQLFNLSEARKLSERRAYQVPEYQSMSRDFCRPNFDDDGDELFHDVLDVLYTVQPLEIGPYARVERDSFRELAKRLGGETASVTLREMEIGEERFRVLLRYLLAAQLRQDGRVCGEVVERKEELDEAVEAVLGSFCLHRGEGIGWEKFYSAVTTVFPHLFEPLFNLIHKLLGHPSPELTLDNFSSLPKTACKETSVLTPAAFAQLNTFFSSKTTFDRDFVCTRTHSTEAVGLENRAFRGTIEAVISNDKNPTLLVVSGTMNSTAEKCVLGFFSDPSSENNVIFQLHPIHDIFYPNKGDTIDVEETEDGVLLYGKERWIEMTLANHGREVVLACRPKRMDREMEGEMWGFRQMRGDFEMRVGVERMEVWEEFPIGEGAAA</sequence>
<evidence type="ECO:0008006" key="3">
    <source>
        <dbReference type="Google" id="ProtNLM"/>
    </source>
</evidence>
<dbReference type="Proteomes" id="UP000799536">
    <property type="component" value="Unassembled WGS sequence"/>
</dbReference>
<keyword evidence="2" id="KW-1185">Reference proteome</keyword>
<name>A0A9P4MMR4_9PLEO</name>
<comment type="caution">
    <text evidence="1">The sequence shown here is derived from an EMBL/GenBank/DDBJ whole genome shotgun (WGS) entry which is preliminary data.</text>
</comment>
<accession>A0A9P4MMR4</accession>
<gene>
    <name evidence="1" type="ORF">GQ43DRAFT_434136</name>
</gene>
<organism evidence="1 2">
    <name type="scientific">Delitschia confertaspora ATCC 74209</name>
    <dbReference type="NCBI Taxonomy" id="1513339"/>
    <lineage>
        <taxon>Eukaryota</taxon>
        <taxon>Fungi</taxon>
        <taxon>Dikarya</taxon>
        <taxon>Ascomycota</taxon>
        <taxon>Pezizomycotina</taxon>
        <taxon>Dothideomycetes</taxon>
        <taxon>Pleosporomycetidae</taxon>
        <taxon>Pleosporales</taxon>
        <taxon>Delitschiaceae</taxon>
        <taxon>Delitschia</taxon>
    </lineage>
</organism>
<proteinExistence type="predicted"/>
<evidence type="ECO:0000313" key="2">
    <source>
        <dbReference type="Proteomes" id="UP000799536"/>
    </source>
</evidence>